<keyword evidence="1 2" id="KW-0804">Transcription</keyword>
<dbReference type="NCBIfam" id="NF041664">
    <property type="entry name" value="RNAP_arch_Epp"/>
    <property type="match status" value="1"/>
</dbReference>
<feature type="binding site" evidence="2">
    <location>
        <position position="9"/>
    </location>
    <ligand>
        <name>Zn(2+)</name>
        <dbReference type="ChEBI" id="CHEBI:29105"/>
    </ligand>
</feature>
<evidence type="ECO:0000313" key="4">
    <source>
        <dbReference type="EMBL" id="MBE5728360.1"/>
    </source>
</evidence>
<dbReference type="GO" id="GO:0006355">
    <property type="term" value="P:regulation of DNA-templated transcription"/>
    <property type="evidence" value="ECO:0007669"/>
    <property type="project" value="UniProtKB-UniRule"/>
</dbReference>
<dbReference type="SMART" id="SM01389">
    <property type="entry name" value="Spt4"/>
    <property type="match status" value="1"/>
</dbReference>
<evidence type="ECO:0000313" key="5">
    <source>
        <dbReference type="Proteomes" id="UP000718571"/>
    </source>
</evidence>
<feature type="binding site" evidence="2">
    <location>
        <position position="21"/>
    </location>
    <ligand>
        <name>Zn(2+)</name>
        <dbReference type="ChEBI" id="CHEBI:29105"/>
    </ligand>
</feature>
<dbReference type="InterPro" id="IPR007178">
    <property type="entry name" value="Spt4_arch"/>
</dbReference>
<feature type="domain" description="Spt4/RpoE2 zinc finger" evidence="3">
    <location>
        <begin position="3"/>
        <end position="61"/>
    </location>
</feature>
<dbReference type="SUPFAM" id="SSF63393">
    <property type="entry name" value="RNA polymerase subunits"/>
    <property type="match status" value="1"/>
</dbReference>
<keyword evidence="2" id="KW-0805">Transcription regulation</keyword>
<evidence type="ECO:0000259" key="3">
    <source>
        <dbReference type="SMART" id="SM01389"/>
    </source>
</evidence>
<dbReference type="Proteomes" id="UP000718571">
    <property type="component" value="Unassembled WGS sequence"/>
</dbReference>
<dbReference type="InterPro" id="IPR038589">
    <property type="entry name" value="Spt4_dom_sf"/>
</dbReference>
<organism evidence="4 5">
    <name type="scientific">Candidatus Acidifodinimicrobium mancum</name>
    <dbReference type="NCBI Taxonomy" id="2898728"/>
    <lineage>
        <taxon>Archaea</taxon>
        <taxon>Candidatus Parvarchaeota</taxon>
        <taxon>Candidatus Acidifodinimicrobiaceae</taxon>
        <taxon>Candidatus Acidifodinimicrobium</taxon>
    </lineage>
</organism>
<dbReference type="PANTHER" id="PTHR40704">
    <property type="entry name" value="TRANSCRIPTION ELONGATION FACTOR SPT4"/>
    <property type="match status" value="1"/>
</dbReference>
<evidence type="ECO:0000256" key="1">
    <source>
        <dbReference type="ARBA" id="ARBA00023163"/>
    </source>
</evidence>
<dbReference type="InterPro" id="IPR022800">
    <property type="entry name" value="Spt4/RpoE2_Znf"/>
</dbReference>
<dbReference type="EMBL" id="JADFAR010000007">
    <property type="protein sequence ID" value="MBE5728360.1"/>
    <property type="molecule type" value="Genomic_DNA"/>
</dbReference>
<accession>A0A8T3UV40</accession>
<dbReference type="GO" id="GO:0008270">
    <property type="term" value="F:zinc ion binding"/>
    <property type="evidence" value="ECO:0007669"/>
    <property type="project" value="UniProtKB-UniRule"/>
</dbReference>
<comment type="similarity">
    <text evidence="2">Belongs to the archaeal Spt4 family.</text>
</comment>
<dbReference type="GO" id="GO:0006310">
    <property type="term" value="P:DNA recombination"/>
    <property type="evidence" value="ECO:0007669"/>
    <property type="project" value="InterPro"/>
</dbReference>
<evidence type="ECO:0000256" key="2">
    <source>
        <dbReference type="HAMAP-Rule" id="MF_00949"/>
    </source>
</evidence>
<name>A0A8T3UV40_9ARCH</name>
<proteinExistence type="inferred from homology"/>
<dbReference type="GO" id="GO:0006281">
    <property type="term" value="P:DNA repair"/>
    <property type="evidence" value="ECO:0007669"/>
    <property type="project" value="InterPro"/>
</dbReference>
<feature type="binding site" evidence="2">
    <location>
        <position position="18"/>
    </location>
    <ligand>
        <name>Zn(2+)</name>
        <dbReference type="ChEBI" id="CHEBI:29105"/>
    </ligand>
</feature>
<comment type="function">
    <text evidence="2">Stimulates transcription elongation.</text>
</comment>
<dbReference type="HAMAP" id="MF_00949">
    <property type="entry name" value="Spt4_arch"/>
    <property type="match status" value="1"/>
</dbReference>
<dbReference type="Pfam" id="PF06093">
    <property type="entry name" value="Spt4"/>
    <property type="match status" value="1"/>
</dbReference>
<dbReference type="PANTHER" id="PTHR40704:SF1">
    <property type="entry name" value="TRANSCRIPTION ELONGATION FACTOR SPT4"/>
    <property type="match status" value="1"/>
</dbReference>
<keyword evidence="2" id="KW-0862">Zinc</keyword>
<protein>
    <recommendedName>
        <fullName evidence="2">Transcription elongation factor Spt4</fullName>
    </recommendedName>
</protein>
<comment type="subunit">
    <text evidence="2">Heterodimer composed of Spt4 and Spt5.</text>
</comment>
<gene>
    <name evidence="2" type="primary">spt4</name>
    <name evidence="4" type="ORF">IHE51_00685</name>
</gene>
<comment type="caution">
    <text evidence="4">The sequence shown here is derived from an EMBL/GenBank/DDBJ whole genome shotgun (WGS) entry which is preliminary data.</text>
</comment>
<reference evidence="4 5" key="1">
    <citation type="submission" date="2020-09" db="EMBL/GenBank/DDBJ databases">
        <title>Genomic characterization of a novel Parvarchaeota family in acid mine drainage sediments.</title>
        <authorList>
            <person name="Luo Z.-H."/>
        </authorList>
    </citation>
    <scope>NUCLEOTIDE SEQUENCE [LARGE SCALE GENOMIC DNA]</scope>
    <source>
        <strain evidence="4">MAS1_bins.189</strain>
    </source>
</reference>
<dbReference type="InterPro" id="IPR029040">
    <property type="entry name" value="RPABC4/Spt4"/>
</dbReference>
<sequence length="61" mass="6661">MVEKACRVCGHITEGRKCEICGSDDLSAKWRGVIDVIDPENSKVAADLKITKPGKYALVIE</sequence>
<keyword evidence="2" id="KW-0479">Metal-binding</keyword>
<feature type="binding site" evidence="2">
    <location>
        <position position="6"/>
    </location>
    <ligand>
        <name>Zn(2+)</name>
        <dbReference type="ChEBI" id="CHEBI:29105"/>
    </ligand>
</feature>
<dbReference type="Gene3D" id="2.20.28.90">
    <property type="match status" value="1"/>
</dbReference>
<dbReference type="AlphaFoldDB" id="A0A8T3UV40"/>